<sequence>MRVLMIGGPADGTWVTTEERTILVARRQTLAESMNALATSVEVPHHTYEVETLGLFEWRLRVAFCRDEFPTTAGRNRAAARAVFQRDVAAQMGVL</sequence>
<evidence type="ECO:0000313" key="2">
    <source>
        <dbReference type="Proteomes" id="UP000253868"/>
    </source>
</evidence>
<accession>A0A345HWQ6</accession>
<keyword evidence="2" id="KW-1185">Reference proteome</keyword>
<reference evidence="2" key="1">
    <citation type="submission" date="2018-07" db="EMBL/GenBank/DDBJ databases">
        <authorList>
            <person name="Zhao J."/>
        </authorList>
    </citation>
    <scope>NUCLEOTIDE SEQUENCE [LARGE SCALE GENOMIC DNA]</scope>
    <source>
        <strain evidence="2">GSSD-12</strain>
    </source>
</reference>
<name>A0A345HWQ6_9ACTN</name>
<dbReference type="RefSeq" id="WP_114663671.1">
    <property type="nucleotide sequence ID" value="NZ_CP031194.1"/>
</dbReference>
<protein>
    <submittedName>
        <fullName evidence="1">Uncharacterized protein</fullName>
    </submittedName>
</protein>
<dbReference type="EMBL" id="CP031194">
    <property type="protein sequence ID" value="AXG81130.1"/>
    <property type="molecule type" value="Genomic_DNA"/>
</dbReference>
<proteinExistence type="predicted"/>
<gene>
    <name evidence="1" type="ORF">DVK44_29455</name>
</gene>
<dbReference type="Proteomes" id="UP000253868">
    <property type="component" value="Chromosome"/>
</dbReference>
<dbReference type="OrthoDB" id="9965527at2"/>
<dbReference type="AlphaFoldDB" id="A0A345HWQ6"/>
<dbReference type="KEGG" id="spad:DVK44_29455"/>
<evidence type="ECO:0000313" key="1">
    <source>
        <dbReference type="EMBL" id="AXG81130.1"/>
    </source>
</evidence>
<organism evidence="1 2">
    <name type="scientific">Streptomyces paludis</name>
    <dbReference type="NCBI Taxonomy" id="2282738"/>
    <lineage>
        <taxon>Bacteria</taxon>
        <taxon>Bacillati</taxon>
        <taxon>Actinomycetota</taxon>
        <taxon>Actinomycetes</taxon>
        <taxon>Kitasatosporales</taxon>
        <taxon>Streptomycetaceae</taxon>
        <taxon>Streptomyces</taxon>
    </lineage>
</organism>